<evidence type="ECO:0000256" key="1">
    <source>
        <dbReference type="ARBA" id="ARBA00006739"/>
    </source>
</evidence>
<name>A0A2Z6G9N4_9PROT</name>
<keyword evidence="4" id="KW-0812">Transmembrane</keyword>
<comment type="similarity">
    <text evidence="1">Belongs to the glycosyltransferase 2 family.</text>
</comment>
<feature type="transmembrane region" description="Helical" evidence="4">
    <location>
        <begin position="200"/>
        <end position="220"/>
    </location>
</feature>
<feature type="transmembrane region" description="Helical" evidence="4">
    <location>
        <begin position="501"/>
        <end position="526"/>
    </location>
</feature>
<dbReference type="PANTHER" id="PTHR43630:SF1">
    <property type="entry name" value="POLY-BETA-1,6-N-ACETYL-D-GLUCOSAMINE SYNTHASE"/>
    <property type="match status" value="1"/>
</dbReference>
<dbReference type="SUPFAM" id="SSF160246">
    <property type="entry name" value="EspE N-terminal domain-like"/>
    <property type="match status" value="1"/>
</dbReference>
<evidence type="ECO:0000313" key="7">
    <source>
        <dbReference type="EMBL" id="BBE50153.1"/>
    </source>
</evidence>
<feature type="domain" description="Type II secretion system protein GspE N-terminal" evidence="5">
    <location>
        <begin position="67"/>
        <end position="142"/>
    </location>
</feature>
<evidence type="ECO:0000256" key="2">
    <source>
        <dbReference type="ARBA" id="ARBA00022676"/>
    </source>
</evidence>
<organism evidence="7 8">
    <name type="scientific">Ferriphaselus amnicola</name>
    <dbReference type="NCBI Taxonomy" id="1188319"/>
    <lineage>
        <taxon>Bacteria</taxon>
        <taxon>Pseudomonadati</taxon>
        <taxon>Pseudomonadota</taxon>
        <taxon>Betaproteobacteria</taxon>
        <taxon>Nitrosomonadales</taxon>
        <taxon>Gallionellaceae</taxon>
        <taxon>Ferriphaselus</taxon>
    </lineage>
</organism>
<keyword evidence="4" id="KW-0472">Membrane</keyword>
<evidence type="ECO:0000259" key="6">
    <source>
        <dbReference type="Pfam" id="PF13632"/>
    </source>
</evidence>
<gene>
    <name evidence="7" type="ORF">OYT1_ch0586</name>
</gene>
<dbReference type="SUPFAM" id="SSF53448">
    <property type="entry name" value="Nucleotide-diphospho-sugar transferases"/>
    <property type="match status" value="1"/>
</dbReference>
<feature type="transmembrane region" description="Helical" evidence="4">
    <location>
        <begin position="538"/>
        <end position="558"/>
    </location>
</feature>
<dbReference type="EMBL" id="AP018738">
    <property type="protein sequence ID" value="BBE50153.1"/>
    <property type="molecule type" value="Genomic_DNA"/>
</dbReference>
<protein>
    <submittedName>
        <fullName evidence="7">Beta-monoglucosyldiacylglycerol synthase</fullName>
    </submittedName>
</protein>
<dbReference type="GO" id="GO:0016757">
    <property type="term" value="F:glycosyltransferase activity"/>
    <property type="evidence" value="ECO:0007669"/>
    <property type="project" value="UniProtKB-KW"/>
</dbReference>
<dbReference type="PANTHER" id="PTHR43630">
    <property type="entry name" value="POLY-BETA-1,6-N-ACETYL-D-GLUCOSAMINE SYNTHASE"/>
    <property type="match status" value="1"/>
</dbReference>
<proteinExistence type="inferred from homology"/>
<dbReference type="KEGG" id="fam:OYT1_ch0586"/>
<dbReference type="InterPro" id="IPR037257">
    <property type="entry name" value="T2SS_E_N_sf"/>
</dbReference>
<sequence length="627" mass="71821">MTGENAIPRVLVGEMLIERGLITREQLEAALQLQKQWGTRVGDIVLAKGWVKPLDFYRMLADHFHKPFVDLLKQPPDPALIDTNDITYYNSLLYLPWQVRDGVTYIAIADPSEAAMRHARERFGIVDFVITSKFDVLWLLQNSNDDYFTHNAIRKLAEQMPEHSASVVFTRPQIIAFATVIMLFLIALTIWPMYTVVSLNLVVASLLMLTFAFRATLAWVGSDRHIDIKVTDHQVKMLRDIDLPIYTVLMPMYKEEAILPYLAKAMRSLDYPLSKLDIKLVLEEDDEGTINAAKALGLEAIFEIIRVPTSFPKTKPKACNYALNFARGKFVTIYDGEDRPEPDQLKKAVVAFQHAAENVVCIQGRLNYFNAYENWLTRMFTLEYSLWFDFFLPALEALRIPIPLGGTSNHFKIEPLIQFDGWDPYNVAEDADLGVRFTQCGFNVAVMNSTTFEEANNHIPNWIRQRSRWIKGYMQTYLVHMRDPVELYRAIGGVGFWGFQFFFAGAIISYLIAPFLYATFVIWLIGGAELLNPIFPPIVLAISIFNLTLGNGYLIYLLMVGAFKRNNFKLIPYALTVPFYWLLMSFASYKALWQLIYNPFYWEKTVHGISSHQDVTEEPTAAQSAPL</sequence>
<dbReference type="CDD" id="cd06427">
    <property type="entry name" value="CESA_like_2"/>
    <property type="match status" value="1"/>
</dbReference>
<dbReference type="Pfam" id="PF13632">
    <property type="entry name" value="Glyco_trans_2_3"/>
    <property type="match status" value="1"/>
</dbReference>
<feature type="domain" description="Glycosyltransferase 2-like" evidence="6">
    <location>
        <begin position="331"/>
        <end position="525"/>
    </location>
</feature>
<feature type="transmembrane region" description="Helical" evidence="4">
    <location>
        <begin position="570"/>
        <end position="589"/>
    </location>
</feature>
<keyword evidence="3" id="KW-0808">Transferase</keyword>
<dbReference type="AlphaFoldDB" id="A0A2Z6G9N4"/>
<keyword evidence="8" id="KW-1185">Reference proteome</keyword>
<keyword evidence="4" id="KW-1133">Transmembrane helix</keyword>
<dbReference type="Gene3D" id="3.90.550.10">
    <property type="entry name" value="Spore Coat Polysaccharide Biosynthesis Protein SpsA, Chain A"/>
    <property type="match status" value="1"/>
</dbReference>
<evidence type="ECO:0000256" key="4">
    <source>
        <dbReference type="SAM" id="Phobius"/>
    </source>
</evidence>
<feature type="transmembrane region" description="Helical" evidence="4">
    <location>
        <begin position="174"/>
        <end position="194"/>
    </location>
</feature>
<evidence type="ECO:0000256" key="3">
    <source>
        <dbReference type="ARBA" id="ARBA00022679"/>
    </source>
</evidence>
<reference evidence="7 8" key="1">
    <citation type="submission" date="2018-06" db="EMBL/GenBank/DDBJ databases">
        <title>OYT1 Genome Sequencing.</title>
        <authorList>
            <person name="Kato S."/>
            <person name="Itoh T."/>
            <person name="Ohkuma M."/>
        </authorList>
    </citation>
    <scope>NUCLEOTIDE SEQUENCE [LARGE SCALE GENOMIC DNA]</scope>
    <source>
        <strain evidence="7 8">OYT1</strain>
    </source>
</reference>
<dbReference type="Pfam" id="PF05157">
    <property type="entry name" value="MshEN"/>
    <property type="match status" value="1"/>
</dbReference>
<dbReference type="InterPro" id="IPR001173">
    <property type="entry name" value="Glyco_trans_2-like"/>
</dbReference>
<dbReference type="InterPro" id="IPR007831">
    <property type="entry name" value="T2SS_GspE_N"/>
</dbReference>
<dbReference type="RefSeq" id="WP_062625434.1">
    <property type="nucleotide sequence ID" value="NZ_AP018738.1"/>
</dbReference>
<evidence type="ECO:0000313" key="8">
    <source>
        <dbReference type="Proteomes" id="UP000033070"/>
    </source>
</evidence>
<dbReference type="STRING" id="1188319.OYT1_00166"/>
<dbReference type="InterPro" id="IPR029044">
    <property type="entry name" value="Nucleotide-diphossugar_trans"/>
</dbReference>
<keyword evidence="2" id="KW-0328">Glycosyltransferase</keyword>
<evidence type="ECO:0000259" key="5">
    <source>
        <dbReference type="Pfam" id="PF05157"/>
    </source>
</evidence>
<dbReference type="Proteomes" id="UP000033070">
    <property type="component" value="Chromosome"/>
</dbReference>
<accession>A0A2Z6G9N4</accession>
<dbReference type="OrthoDB" id="9806824at2"/>